<reference evidence="1" key="1">
    <citation type="submission" date="2022-10" db="EMBL/GenBank/DDBJ databases">
        <title>Genome Sequence of Xylaria curta.</title>
        <authorList>
            <person name="Buettner E."/>
        </authorList>
    </citation>
    <scope>NUCLEOTIDE SEQUENCE</scope>
    <source>
        <strain evidence="1">Babe10</strain>
    </source>
</reference>
<sequence length="195" mass="21681">MAYGQEKISGMLALGLCNGFATCLILVVLGLRKWMRLAFTMGDAWLAIALLFNALRMVGDYYINEFGTPLSISMYFATASTDGNISDLMLPDDIQDGLVLAGKLMVLARVSIVFVIWSLNMTFLDVMSASLPRDFQFKRQTFWLMYAVMGATFSTSSISVFLECGDLKLNWTLFPEADKCSYGSLWIITYGLSSL</sequence>
<name>A0ACC1PG07_9PEZI</name>
<dbReference type="EMBL" id="JAPDGR010000351">
    <property type="protein sequence ID" value="KAJ2991158.1"/>
    <property type="molecule type" value="Genomic_DNA"/>
</dbReference>
<evidence type="ECO:0000313" key="1">
    <source>
        <dbReference type="EMBL" id="KAJ2991158.1"/>
    </source>
</evidence>
<organism evidence="1 2">
    <name type="scientific">Xylaria curta</name>
    <dbReference type="NCBI Taxonomy" id="42375"/>
    <lineage>
        <taxon>Eukaryota</taxon>
        <taxon>Fungi</taxon>
        <taxon>Dikarya</taxon>
        <taxon>Ascomycota</taxon>
        <taxon>Pezizomycotina</taxon>
        <taxon>Sordariomycetes</taxon>
        <taxon>Xylariomycetidae</taxon>
        <taxon>Xylariales</taxon>
        <taxon>Xylariaceae</taxon>
        <taxon>Xylaria</taxon>
    </lineage>
</organism>
<evidence type="ECO:0000313" key="2">
    <source>
        <dbReference type="Proteomes" id="UP001143856"/>
    </source>
</evidence>
<accession>A0ACC1PG07</accession>
<protein>
    <submittedName>
        <fullName evidence="1">Uncharacterized protein</fullName>
    </submittedName>
</protein>
<proteinExistence type="predicted"/>
<keyword evidence="2" id="KW-1185">Reference proteome</keyword>
<dbReference type="Proteomes" id="UP001143856">
    <property type="component" value="Unassembled WGS sequence"/>
</dbReference>
<gene>
    <name evidence="1" type="ORF">NUW58_g2617</name>
</gene>
<comment type="caution">
    <text evidence="1">The sequence shown here is derived from an EMBL/GenBank/DDBJ whole genome shotgun (WGS) entry which is preliminary data.</text>
</comment>